<reference evidence="1" key="1">
    <citation type="submission" date="2021-02" db="EMBL/GenBank/DDBJ databases">
        <authorList>
            <person name="Nowell W R."/>
        </authorList>
    </citation>
    <scope>NUCLEOTIDE SEQUENCE</scope>
</reference>
<evidence type="ECO:0000313" key="2">
    <source>
        <dbReference type="Proteomes" id="UP000681720"/>
    </source>
</evidence>
<comment type="caution">
    <text evidence="1">The sequence shown here is derived from an EMBL/GenBank/DDBJ whole genome shotgun (WGS) entry which is preliminary data.</text>
</comment>
<evidence type="ECO:0000313" key="1">
    <source>
        <dbReference type="EMBL" id="CAF4714697.1"/>
    </source>
</evidence>
<sequence>MIHDEPVSYPIIKTKQEPLLKERTYPKSEALVVPVIDEPIRARPPMS</sequence>
<dbReference type="EMBL" id="CAJOBJ010129542">
    <property type="protein sequence ID" value="CAF4714697.1"/>
    <property type="molecule type" value="Genomic_DNA"/>
</dbReference>
<feature type="non-terminal residue" evidence="1">
    <location>
        <position position="1"/>
    </location>
</feature>
<gene>
    <name evidence="1" type="ORF">GIL414_LOCUS43597</name>
</gene>
<dbReference type="AlphaFoldDB" id="A0A8S3AAS1"/>
<dbReference type="Proteomes" id="UP000681720">
    <property type="component" value="Unassembled WGS sequence"/>
</dbReference>
<accession>A0A8S3AAS1</accession>
<proteinExistence type="predicted"/>
<protein>
    <submittedName>
        <fullName evidence="1">Uncharacterized protein</fullName>
    </submittedName>
</protein>
<name>A0A8S3AAS1_9BILA</name>
<organism evidence="1 2">
    <name type="scientific">Rotaria magnacalcarata</name>
    <dbReference type="NCBI Taxonomy" id="392030"/>
    <lineage>
        <taxon>Eukaryota</taxon>
        <taxon>Metazoa</taxon>
        <taxon>Spiralia</taxon>
        <taxon>Gnathifera</taxon>
        <taxon>Rotifera</taxon>
        <taxon>Eurotatoria</taxon>
        <taxon>Bdelloidea</taxon>
        <taxon>Philodinida</taxon>
        <taxon>Philodinidae</taxon>
        <taxon>Rotaria</taxon>
    </lineage>
</organism>